<gene>
    <name evidence="1" type="ORF">MS3_03627</name>
</gene>
<proteinExistence type="predicted"/>
<accession>A0A094ZMT6</accession>
<sequence length="65" mass="7445">MNVLGRYELLVDTKKRRLTPKETSNYTKGNESRITSLNLIQTPSVTAARFQDMLAEFPNQPLSFL</sequence>
<feature type="non-terminal residue" evidence="1">
    <location>
        <position position="65"/>
    </location>
</feature>
<name>A0A094ZMT6_SCHHA</name>
<dbReference type="AlphaFoldDB" id="A0A094ZMT6"/>
<dbReference type="EMBL" id="KL250680">
    <property type="protein sequence ID" value="KGB35387.1"/>
    <property type="molecule type" value="Genomic_DNA"/>
</dbReference>
<evidence type="ECO:0000313" key="1">
    <source>
        <dbReference type="EMBL" id="KGB35387.1"/>
    </source>
</evidence>
<reference evidence="1" key="1">
    <citation type="journal article" date="2012" name="Nat. Genet.">
        <title>Whole-genome sequence of Schistosoma haematobium.</title>
        <authorList>
            <person name="Young N.D."/>
            <person name="Jex A.R."/>
            <person name="Li B."/>
            <person name="Liu S."/>
            <person name="Yang L."/>
            <person name="Xiong Z."/>
            <person name="Li Y."/>
            <person name="Cantacessi C."/>
            <person name="Hall R.S."/>
            <person name="Xu X."/>
            <person name="Chen F."/>
            <person name="Wu X."/>
            <person name="Zerlotini A."/>
            <person name="Oliveira G."/>
            <person name="Hofmann A."/>
            <person name="Zhang G."/>
            <person name="Fang X."/>
            <person name="Kang Y."/>
            <person name="Campbell B.E."/>
            <person name="Loukas A."/>
            <person name="Ranganathan S."/>
            <person name="Rollinson D."/>
            <person name="Rinaldi G."/>
            <person name="Brindley P.J."/>
            <person name="Yang H."/>
            <person name="Wang J."/>
            <person name="Wang J."/>
            <person name="Gasser R.B."/>
        </authorList>
    </citation>
    <scope>NUCLEOTIDE SEQUENCE [LARGE SCALE GENOMIC DNA]</scope>
</reference>
<protein>
    <submittedName>
        <fullName evidence="1">Uncharacterized protein</fullName>
    </submittedName>
</protein>
<organism evidence="1">
    <name type="scientific">Schistosoma haematobium</name>
    <name type="common">Blood fluke</name>
    <dbReference type="NCBI Taxonomy" id="6185"/>
    <lineage>
        <taxon>Eukaryota</taxon>
        <taxon>Metazoa</taxon>
        <taxon>Spiralia</taxon>
        <taxon>Lophotrochozoa</taxon>
        <taxon>Platyhelminthes</taxon>
        <taxon>Trematoda</taxon>
        <taxon>Digenea</taxon>
        <taxon>Strigeidida</taxon>
        <taxon>Schistosomatoidea</taxon>
        <taxon>Schistosomatidae</taxon>
        <taxon>Schistosoma</taxon>
    </lineage>
</organism>